<sequence length="168" mass="18884">MGPIRQILPASDGKSLTPQSLPAQTYHLSHQGGTLIAMAIIPFLSHSGEMSFHRCLGQWQSEGEPVEVEFASPTGLTLMNTTGILTDLEVCDTEEDGTELTFWLDKTELGFNERECTIELLPNESLQVTVRNEDDEIVSIITFTIRRTKNIFPMERILSEEIRNKLSF</sequence>
<evidence type="ECO:0000313" key="1">
    <source>
        <dbReference type="EMBL" id="AVF28647.1"/>
    </source>
</evidence>
<dbReference type="AlphaFoldDB" id="A0A2L1UJP8"/>
<dbReference type="GeneID" id="64220926"/>
<dbReference type="EMBL" id="CP019655">
    <property type="protein sequence ID" value="AVF28647.1"/>
    <property type="molecule type" value="Genomic_DNA"/>
</dbReference>
<name>A0A2L1UJP8_9BACL</name>
<protein>
    <submittedName>
        <fullName evidence="1">Uncharacterized protein</fullName>
    </submittedName>
</protein>
<reference evidence="2" key="1">
    <citation type="submission" date="2017-02" db="EMBL/GenBank/DDBJ databases">
        <title>Delineation of Paenibacillus larvae strains originating from foulbrood outbreaks.</title>
        <authorList>
            <person name="Beims H."/>
            <person name="Bunk B."/>
            <person name="Sproeer C."/>
            <person name="Mohr K.I."/>
            <person name="Pradella S."/>
            <person name="Guenther G."/>
            <person name="Rohde M."/>
            <person name="von der Ohe W."/>
            <person name="Steinert M."/>
        </authorList>
    </citation>
    <scope>NUCLEOTIDE SEQUENCE [LARGE SCALE GENOMIC DNA]</scope>
    <source>
        <strain evidence="2">Eric_III</strain>
    </source>
</reference>
<proteinExistence type="predicted"/>
<dbReference type="Proteomes" id="UP000239833">
    <property type="component" value="Chromosome"/>
</dbReference>
<accession>A0A2L1UJP8</accession>
<dbReference type="RefSeq" id="WP_077996306.1">
    <property type="nucleotide sequence ID" value="NZ_CP019655.1"/>
</dbReference>
<organism evidence="1 2">
    <name type="scientific">Paenibacillus larvae subsp. larvae</name>
    <dbReference type="NCBI Taxonomy" id="147375"/>
    <lineage>
        <taxon>Bacteria</taxon>
        <taxon>Bacillati</taxon>
        <taxon>Bacillota</taxon>
        <taxon>Bacilli</taxon>
        <taxon>Bacillales</taxon>
        <taxon>Paenibacillaceae</taxon>
        <taxon>Paenibacillus</taxon>
    </lineage>
</organism>
<gene>
    <name evidence="1" type="ORF">ERICIII_04638</name>
</gene>
<evidence type="ECO:0000313" key="2">
    <source>
        <dbReference type="Proteomes" id="UP000239833"/>
    </source>
</evidence>